<protein>
    <submittedName>
        <fullName evidence="2">Protein-tyrosine-phosphatase</fullName>
    </submittedName>
</protein>
<dbReference type="Gene3D" id="3.90.190.10">
    <property type="entry name" value="Protein tyrosine phosphatase superfamily"/>
    <property type="match status" value="1"/>
</dbReference>
<dbReference type="InterPro" id="IPR026893">
    <property type="entry name" value="Tyr/Ser_Pase_IphP-type"/>
</dbReference>
<dbReference type="PANTHER" id="PTHR31126:SF1">
    <property type="entry name" value="TYROSINE SPECIFIC PROTEIN PHOSPHATASES DOMAIN-CONTAINING PROTEIN"/>
    <property type="match status" value="1"/>
</dbReference>
<reference evidence="2 3" key="1">
    <citation type="submission" date="2018-05" db="EMBL/GenBank/DDBJ databases">
        <title>Reference genomes for bee gut microbiota database.</title>
        <authorList>
            <person name="Ellegaard K.M."/>
        </authorList>
    </citation>
    <scope>NUCLEOTIDE SEQUENCE [LARGE SCALE GENOMIC DNA]</scope>
    <source>
        <strain evidence="2 3">ESL0177</strain>
    </source>
</reference>
<accession>A0A2V4DZ28</accession>
<dbReference type="AlphaFoldDB" id="A0A2V4DZ28"/>
<dbReference type="SUPFAM" id="SSF52799">
    <property type="entry name" value="(Phosphotyrosine protein) phosphatases II"/>
    <property type="match status" value="1"/>
</dbReference>
<proteinExistence type="inferred from homology"/>
<dbReference type="InterPro" id="IPR029021">
    <property type="entry name" value="Prot-tyrosine_phosphatase-like"/>
</dbReference>
<dbReference type="Proteomes" id="UP000247483">
    <property type="component" value="Unassembled WGS sequence"/>
</dbReference>
<organism evidence="2 3">
    <name type="scientific">Gilliamella apicola</name>
    <dbReference type="NCBI Taxonomy" id="1196095"/>
    <lineage>
        <taxon>Bacteria</taxon>
        <taxon>Pseudomonadati</taxon>
        <taxon>Pseudomonadota</taxon>
        <taxon>Gammaproteobacteria</taxon>
        <taxon>Orbales</taxon>
        <taxon>Orbaceae</taxon>
        <taxon>Gilliamella</taxon>
    </lineage>
</organism>
<name>A0A2V4DZ28_9GAMM</name>
<comment type="similarity">
    <text evidence="1">Belongs to the protein-tyrosine phosphatase family.</text>
</comment>
<evidence type="ECO:0000313" key="3">
    <source>
        <dbReference type="Proteomes" id="UP000247483"/>
    </source>
</evidence>
<dbReference type="GO" id="GO:0004721">
    <property type="term" value="F:phosphoprotein phosphatase activity"/>
    <property type="evidence" value="ECO:0007669"/>
    <property type="project" value="InterPro"/>
</dbReference>
<comment type="caution">
    <text evidence="2">The sequence shown here is derived from an EMBL/GenBank/DDBJ whole genome shotgun (WGS) entry which is preliminary data.</text>
</comment>
<dbReference type="EMBL" id="QGLP01000005">
    <property type="protein sequence ID" value="PXZ04789.1"/>
    <property type="molecule type" value="Genomic_DNA"/>
</dbReference>
<evidence type="ECO:0000313" key="2">
    <source>
        <dbReference type="EMBL" id="PXZ04789.1"/>
    </source>
</evidence>
<gene>
    <name evidence="2" type="ORF">DKK79_06315</name>
</gene>
<evidence type="ECO:0000256" key="1">
    <source>
        <dbReference type="ARBA" id="ARBA00009580"/>
    </source>
</evidence>
<dbReference type="Pfam" id="PF13350">
    <property type="entry name" value="Y_phosphatase3"/>
    <property type="match status" value="1"/>
</dbReference>
<dbReference type="PANTHER" id="PTHR31126">
    <property type="entry name" value="TYROSINE-PROTEIN PHOSPHATASE"/>
    <property type="match status" value="1"/>
</dbReference>
<sequence>MEKNNQISVVRNNQRKLEVTFSNDQPADLYWTTEANAHTNNKTLIGKALNSPVIFDDPLNAKSRIYLILHIHGQSPYLFAERTLPITGLNNFRDFGGYVGAKGKRIKWGLLYRSNHLHGLKPDAQQYIQALNIKTIIDYRSENEIKTNPNETIGEKQTFNFDASAQTAELAAQFAADPSNEDQALIESVLRDIPKELVNGDGIQVLEQYRNFVLSEKSKTAYRQMLKVVLDSNNSPSLQHCRGGKDRTGYGVMLIQIMLGVSESDIIYDYMLTHDNRLERNKIKMAAYREITDNEDVLGYLLSLIDTRESFINEIFDTMRKIAGSPSNYIKQELGFTDQDFEKIQSIYLEA</sequence>